<proteinExistence type="predicted"/>
<dbReference type="SUPFAM" id="SSF48576">
    <property type="entry name" value="Terpenoid synthases"/>
    <property type="match status" value="1"/>
</dbReference>
<evidence type="ECO:0000256" key="1">
    <source>
        <dbReference type="SAM" id="MobiDB-lite"/>
    </source>
</evidence>
<dbReference type="STRING" id="1569628.A0A316UPH3"/>
<reference evidence="2 3" key="1">
    <citation type="journal article" date="2018" name="Mol. Biol. Evol.">
        <title>Broad Genomic Sampling Reveals a Smut Pathogenic Ancestry of the Fungal Clade Ustilaginomycotina.</title>
        <authorList>
            <person name="Kijpornyongpan T."/>
            <person name="Mondo S.J."/>
            <person name="Barry K."/>
            <person name="Sandor L."/>
            <person name="Lee J."/>
            <person name="Lipzen A."/>
            <person name="Pangilinan J."/>
            <person name="LaButti K."/>
            <person name="Hainaut M."/>
            <person name="Henrissat B."/>
            <person name="Grigoriev I.V."/>
            <person name="Spatafora J.W."/>
            <person name="Aime M.C."/>
        </authorList>
    </citation>
    <scope>NUCLEOTIDE SEQUENCE [LARGE SCALE GENOMIC DNA]</scope>
    <source>
        <strain evidence="2 3">MCA 5214</strain>
    </source>
</reference>
<dbReference type="Proteomes" id="UP000245884">
    <property type="component" value="Unassembled WGS sequence"/>
</dbReference>
<dbReference type="Pfam" id="PF00494">
    <property type="entry name" value="SQS_PSY"/>
    <property type="match status" value="1"/>
</dbReference>
<feature type="compositionally biased region" description="Polar residues" evidence="1">
    <location>
        <begin position="48"/>
        <end position="59"/>
    </location>
</feature>
<dbReference type="InterPro" id="IPR008949">
    <property type="entry name" value="Isoprenoid_synthase_dom_sf"/>
</dbReference>
<evidence type="ECO:0000313" key="2">
    <source>
        <dbReference type="EMBL" id="PWN27197.1"/>
    </source>
</evidence>
<dbReference type="AlphaFoldDB" id="A0A316UPH3"/>
<dbReference type="GeneID" id="37028193"/>
<dbReference type="OrthoDB" id="10252354at2759"/>
<keyword evidence="3" id="KW-1185">Reference proteome</keyword>
<gene>
    <name evidence="2" type="ORF">BDZ90DRAFT_232749</name>
</gene>
<dbReference type="InterPro" id="IPR002060">
    <property type="entry name" value="Squ/phyt_synthse"/>
</dbReference>
<feature type="region of interest" description="Disordered" evidence="1">
    <location>
        <begin position="30"/>
        <end position="63"/>
    </location>
</feature>
<accession>A0A316UPH3</accession>
<protein>
    <recommendedName>
        <fullName evidence="4">Terpenoid synthase</fullName>
    </recommendedName>
</protein>
<dbReference type="Gene3D" id="1.10.600.10">
    <property type="entry name" value="Farnesyl Diphosphate Synthase"/>
    <property type="match status" value="1"/>
</dbReference>
<evidence type="ECO:0000313" key="3">
    <source>
        <dbReference type="Proteomes" id="UP000245884"/>
    </source>
</evidence>
<evidence type="ECO:0008006" key="4">
    <source>
        <dbReference type="Google" id="ProtNLM"/>
    </source>
</evidence>
<organism evidence="2 3">
    <name type="scientific">Jaminaea rosea</name>
    <dbReference type="NCBI Taxonomy" id="1569628"/>
    <lineage>
        <taxon>Eukaryota</taxon>
        <taxon>Fungi</taxon>
        <taxon>Dikarya</taxon>
        <taxon>Basidiomycota</taxon>
        <taxon>Ustilaginomycotina</taxon>
        <taxon>Exobasidiomycetes</taxon>
        <taxon>Microstromatales</taxon>
        <taxon>Microstromatales incertae sedis</taxon>
        <taxon>Jaminaea</taxon>
    </lineage>
</organism>
<name>A0A316UPH3_9BASI</name>
<dbReference type="RefSeq" id="XP_025361809.1">
    <property type="nucleotide sequence ID" value="XM_025506370.1"/>
</dbReference>
<dbReference type="EMBL" id="KZ819669">
    <property type="protein sequence ID" value="PWN27197.1"/>
    <property type="molecule type" value="Genomic_DNA"/>
</dbReference>
<feature type="non-terminal residue" evidence="2">
    <location>
        <position position="276"/>
    </location>
</feature>
<sequence length="276" mass="30421">MTGKALSTNAIRIARGRASVVSRPTLLRSYASHASQQPAPAPPSQQQRKSNTVSSSAQPDPSLAPLRILHPPSHLASYFWPTPLRRHYLTLQSLFLELAHVPSTVSGEILGRIRYGWWRDAIGACYRGEGRRYKHPIIVALEELIWDQEVRKRGGVVQDHFEAIVDAWETALSSSPTAPSLQQLEAAAERIYSRQLYLQLNLAGVDDRATDEIFSHLGKAHGLVEAIVDTPMRMGVKLTPSKDTGADGNVVGRVAKNRKPPMSEVARGLILPAEYL</sequence>